<gene>
    <name evidence="2" type="ORF">RAK27_07265</name>
</gene>
<accession>A0AAW9K0R1</accession>
<feature type="transmembrane region" description="Helical" evidence="1">
    <location>
        <begin position="171"/>
        <end position="189"/>
    </location>
</feature>
<keyword evidence="1" id="KW-0472">Membrane</keyword>
<feature type="transmembrane region" description="Helical" evidence="1">
    <location>
        <begin position="73"/>
        <end position="93"/>
    </location>
</feature>
<comment type="caution">
    <text evidence="2">The sequence shown here is derived from an EMBL/GenBank/DDBJ whole genome shotgun (WGS) entry which is preliminary data.</text>
</comment>
<dbReference type="AlphaFoldDB" id="A0AAW9K0R1"/>
<name>A0AAW9K0R1_CARML</name>
<dbReference type="Proteomes" id="UP001290462">
    <property type="component" value="Unassembled WGS sequence"/>
</dbReference>
<sequence length="205" mass="23556">MLGKYLETFFNRCYLFIKLSLIFWGLSFTGGLIFGIGPALVTIASLFLEYRWEYKQMNKATWWKIYKENFKKSTILFYIFGAISVFLAYNLYLSVQITGLLFLMIDFLIIFALVILSSAFWFAILIQSQYDCSLKDTLKLAAILSFMSFKNTLVLTIGGVVLIMITYKFPGLILFGSIGFWIIFVANVSQPLFTKLDEQLVSLES</sequence>
<proteinExistence type="predicted"/>
<dbReference type="RefSeq" id="WP_010050735.1">
    <property type="nucleotide sequence ID" value="NZ_BJOJ01000011.1"/>
</dbReference>
<reference evidence="2" key="1">
    <citation type="submission" date="2023-08" db="EMBL/GenBank/DDBJ databases">
        <title>Genomic characterization of piscicolin 126 produced by Carnobacterium maltaromaticum CM22 strain isolated from salmon (Salmo salar).</title>
        <authorList>
            <person name="Gonzalez-Gragera E."/>
            <person name="Garcia-Lopez J.D."/>
            <person name="Teso-Perez C."/>
            <person name="Gimenez-Hernandez I."/>
            <person name="Peralta-Sanchez J.M."/>
            <person name="Valdivia E."/>
            <person name="Montalban-Lopez M."/>
            <person name="Martin-Platero A.M."/>
            <person name="Banos A."/>
            <person name="Martinez-Bueno M."/>
        </authorList>
    </citation>
    <scope>NUCLEOTIDE SEQUENCE</scope>
    <source>
        <strain evidence="2">CM22</strain>
    </source>
</reference>
<feature type="transmembrane region" description="Helical" evidence="1">
    <location>
        <begin position="99"/>
        <end position="126"/>
    </location>
</feature>
<keyword evidence="1" id="KW-1133">Transmembrane helix</keyword>
<dbReference type="EMBL" id="JAVBVO010000003">
    <property type="protein sequence ID" value="MDZ5758461.1"/>
    <property type="molecule type" value="Genomic_DNA"/>
</dbReference>
<evidence type="ECO:0000313" key="2">
    <source>
        <dbReference type="EMBL" id="MDZ5758461.1"/>
    </source>
</evidence>
<dbReference type="GeneID" id="83605500"/>
<dbReference type="InterPro" id="IPR006938">
    <property type="entry name" value="DUF624"/>
</dbReference>
<evidence type="ECO:0000256" key="1">
    <source>
        <dbReference type="SAM" id="Phobius"/>
    </source>
</evidence>
<keyword evidence="1" id="KW-0812">Transmembrane</keyword>
<evidence type="ECO:0000313" key="3">
    <source>
        <dbReference type="Proteomes" id="UP001290462"/>
    </source>
</evidence>
<feature type="transmembrane region" description="Helical" evidence="1">
    <location>
        <begin position="138"/>
        <end position="165"/>
    </location>
</feature>
<organism evidence="2 3">
    <name type="scientific">Carnobacterium maltaromaticum</name>
    <name type="common">Carnobacterium piscicola</name>
    <dbReference type="NCBI Taxonomy" id="2751"/>
    <lineage>
        <taxon>Bacteria</taxon>
        <taxon>Bacillati</taxon>
        <taxon>Bacillota</taxon>
        <taxon>Bacilli</taxon>
        <taxon>Lactobacillales</taxon>
        <taxon>Carnobacteriaceae</taxon>
        <taxon>Carnobacterium</taxon>
    </lineage>
</organism>
<feature type="transmembrane region" description="Helical" evidence="1">
    <location>
        <begin position="32"/>
        <end position="52"/>
    </location>
</feature>
<protein>
    <submittedName>
        <fullName evidence="2">DUF624 domain-containing protein</fullName>
    </submittedName>
</protein>
<dbReference type="Pfam" id="PF04854">
    <property type="entry name" value="DUF624"/>
    <property type="match status" value="1"/>
</dbReference>